<sequence length="156" mass="17313">MLSLSHLAVMTRHYLEATAGDRAEPLQSAQAAGGCFVRLAPHVEDCGFPELRAVQAWLRGKGVPADWVLFHEDGAVLPDLATYHAYSEQDAAEDATLTPTQLFRKYAHLAEGHPCLRLSLWRDWVSEGETLEGYWAWVADMLRDADYACLIGNQTA</sequence>
<accession>A0A2S9WZ96</accession>
<feature type="domain" description="DUF5983" evidence="1">
    <location>
        <begin position="2"/>
        <end position="83"/>
    </location>
</feature>
<gene>
    <name evidence="2" type="ORF">BUE93_20255</name>
</gene>
<name>A0A2S9WZ96_9NEIS</name>
<comment type="caution">
    <text evidence="2">The sequence shown here is derived from an EMBL/GenBank/DDBJ whole genome shotgun (WGS) entry which is preliminary data.</text>
</comment>
<reference evidence="2 3" key="1">
    <citation type="submission" date="2017-01" db="EMBL/GenBank/DDBJ databases">
        <title>New insights into the genetic diversity of Chromobacterium isolated from tropical freshwater lake.</title>
        <authorList>
            <person name="Santos A.B."/>
            <person name="Nascimento A.M."/>
            <person name="Da Silva P.C."/>
        </authorList>
    </citation>
    <scope>NUCLEOTIDE SEQUENCE [LARGE SCALE GENOMIC DNA]</scope>
    <source>
        <strain evidence="2 3">56AF</strain>
    </source>
</reference>
<evidence type="ECO:0000313" key="3">
    <source>
        <dbReference type="Proteomes" id="UP000239469"/>
    </source>
</evidence>
<evidence type="ECO:0000259" key="1">
    <source>
        <dbReference type="Pfam" id="PF19419"/>
    </source>
</evidence>
<evidence type="ECO:0000313" key="2">
    <source>
        <dbReference type="EMBL" id="PRP68784.1"/>
    </source>
</evidence>
<dbReference type="Pfam" id="PF19419">
    <property type="entry name" value="DUF5983"/>
    <property type="match status" value="1"/>
</dbReference>
<dbReference type="EMBL" id="MTBD01000037">
    <property type="protein sequence ID" value="PRP68784.1"/>
    <property type="molecule type" value="Genomic_DNA"/>
</dbReference>
<dbReference type="InterPro" id="IPR046025">
    <property type="entry name" value="DUF5983"/>
</dbReference>
<protein>
    <recommendedName>
        <fullName evidence="1">DUF5983 domain-containing protein</fullName>
    </recommendedName>
</protein>
<proteinExistence type="predicted"/>
<organism evidence="2 3">
    <name type="scientific">Chromobacterium amazonense</name>
    <dbReference type="NCBI Taxonomy" id="1382803"/>
    <lineage>
        <taxon>Bacteria</taxon>
        <taxon>Pseudomonadati</taxon>
        <taxon>Pseudomonadota</taxon>
        <taxon>Betaproteobacteria</taxon>
        <taxon>Neisseriales</taxon>
        <taxon>Chromobacteriaceae</taxon>
        <taxon>Chromobacterium</taxon>
    </lineage>
</organism>
<dbReference type="AlphaFoldDB" id="A0A2S9WZ96"/>
<dbReference type="Proteomes" id="UP000239469">
    <property type="component" value="Unassembled WGS sequence"/>
</dbReference>